<evidence type="ECO:0000256" key="3">
    <source>
        <dbReference type="ARBA" id="ARBA00022833"/>
    </source>
</evidence>
<proteinExistence type="predicted"/>
<keyword evidence="4 9" id="KW-0805">Transcription regulation</keyword>
<comment type="function">
    <text evidence="9">Transcription factor that binds specifically to a 5'-AA[AG]G-3' consensus core sequence.</text>
</comment>
<dbReference type="AlphaFoldDB" id="A0A5N5MPD1"/>
<keyword evidence="6 9" id="KW-0804">Transcription</keyword>
<evidence type="ECO:0000256" key="10">
    <source>
        <dbReference type="SAM" id="MobiDB-lite"/>
    </source>
</evidence>
<dbReference type="EMBL" id="VDCV01000005">
    <property type="protein sequence ID" value="KAB5556919.1"/>
    <property type="molecule type" value="Genomic_DNA"/>
</dbReference>
<dbReference type="PROSITE" id="PS01361">
    <property type="entry name" value="ZF_DOF_1"/>
    <property type="match status" value="1"/>
</dbReference>
<keyword evidence="7 8" id="KW-0539">Nucleus</keyword>
<evidence type="ECO:0000256" key="7">
    <source>
        <dbReference type="ARBA" id="ARBA00023242"/>
    </source>
</evidence>
<protein>
    <recommendedName>
        <fullName evidence="9">Dof zinc finger protein</fullName>
    </recommendedName>
</protein>
<dbReference type="Proteomes" id="UP000326939">
    <property type="component" value="Chromosome 5"/>
</dbReference>
<comment type="caution">
    <text evidence="12">The sequence shown here is derived from an EMBL/GenBank/DDBJ whole genome shotgun (WGS) entry which is preliminary data.</text>
</comment>
<sequence>MPTELSSSETTRRPPLSAAPRLTKPEGAPPQEQEHLPCPRCDSTNTKFCYYNNYNFSQPRHFCKSCRRYWTHGGTLRDIPIGGGTRRNAKRSRTSATTAASFVGPDNNIDDLPLHSTPVLVPITSSPSGILTLGRFGHGLGHGLEDMECGLGRGLWSFPGIGDGGAGVGGHVGVTVTAGLDNTWQFESGPENCFAGGDCFSWPELAISTPANGFK</sequence>
<evidence type="ECO:0000256" key="6">
    <source>
        <dbReference type="ARBA" id="ARBA00023163"/>
    </source>
</evidence>
<evidence type="ECO:0000259" key="11">
    <source>
        <dbReference type="PROSITE" id="PS50884"/>
    </source>
</evidence>
<dbReference type="InterPro" id="IPR003851">
    <property type="entry name" value="Znf_Dof"/>
</dbReference>
<dbReference type="GO" id="GO:0008270">
    <property type="term" value="F:zinc ion binding"/>
    <property type="evidence" value="ECO:0007669"/>
    <property type="project" value="UniProtKB-KW"/>
</dbReference>
<keyword evidence="1 9" id="KW-0479">Metal-binding</keyword>
<keyword evidence="13" id="KW-1185">Reference proteome</keyword>
<evidence type="ECO:0000256" key="5">
    <source>
        <dbReference type="ARBA" id="ARBA00023125"/>
    </source>
</evidence>
<dbReference type="PANTHER" id="PTHR31992:SF12">
    <property type="entry name" value="DOF ZINC FINGER PROTEIN DOF3.4"/>
    <property type="match status" value="1"/>
</dbReference>
<dbReference type="PANTHER" id="PTHR31992">
    <property type="entry name" value="DOF ZINC FINGER PROTEIN DOF1.4-RELATED"/>
    <property type="match status" value="1"/>
</dbReference>
<dbReference type="GO" id="GO:0003677">
    <property type="term" value="F:DNA binding"/>
    <property type="evidence" value="ECO:0007669"/>
    <property type="project" value="UniProtKB-UniRule"/>
</dbReference>
<evidence type="ECO:0000256" key="9">
    <source>
        <dbReference type="RuleBase" id="RU369094"/>
    </source>
</evidence>
<evidence type="ECO:0000256" key="8">
    <source>
        <dbReference type="PROSITE-ProRule" id="PRU00071"/>
    </source>
</evidence>
<evidence type="ECO:0000313" key="13">
    <source>
        <dbReference type="Proteomes" id="UP000326939"/>
    </source>
</evidence>
<comment type="subcellular location">
    <subcellularLocation>
        <location evidence="8 9">Nucleus</location>
    </subcellularLocation>
</comment>
<dbReference type="InterPro" id="IPR045174">
    <property type="entry name" value="Dof"/>
</dbReference>
<keyword evidence="2 8" id="KW-0863">Zinc-finger</keyword>
<dbReference type="GO" id="GO:0003700">
    <property type="term" value="F:DNA-binding transcription factor activity"/>
    <property type="evidence" value="ECO:0007669"/>
    <property type="project" value="UniProtKB-UniRule"/>
</dbReference>
<evidence type="ECO:0000256" key="4">
    <source>
        <dbReference type="ARBA" id="ARBA00023015"/>
    </source>
</evidence>
<accession>A0A5N5MPD1</accession>
<gene>
    <name evidence="12" type="ORF">DKX38_007828</name>
</gene>
<reference evidence="13" key="1">
    <citation type="journal article" date="2019" name="Gigascience">
        <title>De novo genome assembly of the endangered Acer yangbiense, a plant species with extremely small populations endemic to Yunnan Province, China.</title>
        <authorList>
            <person name="Yang J."/>
            <person name="Wariss H.M."/>
            <person name="Tao L."/>
            <person name="Zhang R."/>
            <person name="Yun Q."/>
            <person name="Hollingsworth P."/>
            <person name="Dao Z."/>
            <person name="Luo G."/>
            <person name="Guo H."/>
            <person name="Ma Y."/>
            <person name="Sun W."/>
        </authorList>
    </citation>
    <scope>NUCLEOTIDE SEQUENCE [LARGE SCALE GENOMIC DNA]</scope>
    <source>
        <strain evidence="13">cv. br00</strain>
    </source>
</reference>
<evidence type="ECO:0000256" key="1">
    <source>
        <dbReference type="ARBA" id="ARBA00022723"/>
    </source>
</evidence>
<dbReference type="Pfam" id="PF02701">
    <property type="entry name" value="Zn_ribbon_Dof"/>
    <property type="match status" value="1"/>
</dbReference>
<name>A0A5N5MPD1_9ROSI</name>
<evidence type="ECO:0000313" key="12">
    <source>
        <dbReference type="EMBL" id="KAB5556919.1"/>
    </source>
</evidence>
<keyword evidence="5 8" id="KW-0238">DNA-binding</keyword>
<evidence type="ECO:0000256" key="2">
    <source>
        <dbReference type="ARBA" id="ARBA00022771"/>
    </source>
</evidence>
<dbReference type="GO" id="GO:0005634">
    <property type="term" value="C:nucleus"/>
    <property type="evidence" value="ECO:0007669"/>
    <property type="project" value="UniProtKB-SubCell"/>
</dbReference>
<organism evidence="12 13">
    <name type="scientific">Salix brachista</name>
    <dbReference type="NCBI Taxonomy" id="2182728"/>
    <lineage>
        <taxon>Eukaryota</taxon>
        <taxon>Viridiplantae</taxon>
        <taxon>Streptophyta</taxon>
        <taxon>Embryophyta</taxon>
        <taxon>Tracheophyta</taxon>
        <taxon>Spermatophyta</taxon>
        <taxon>Magnoliopsida</taxon>
        <taxon>eudicotyledons</taxon>
        <taxon>Gunneridae</taxon>
        <taxon>Pentapetalae</taxon>
        <taxon>rosids</taxon>
        <taxon>fabids</taxon>
        <taxon>Malpighiales</taxon>
        <taxon>Salicaceae</taxon>
        <taxon>Saliceae</taxon>
        <taxon>Salix</taxon>
    </lineage>
</organism>
<feature type="domain" description="Dof-type" evidence="11">
    <location>
        <begin position="36"/>
        <end position="90"/>
    </location>
</feature>
<keyword evidence="3 9" id="KW-0862">Zinc</keyword>
<feature type="region of interest" description="Disordered" evidence="10">
    <location>
        <begin position="1"/>
        <end position="37"/>
    </location>
</feature>
<dbReference type="PROSITE" id="PS50884">
    <property type="entry name" value="ZF_DOF_2"/>
    <property type="match status" value="1"/>
</dbReference>